<feature type="compositionally biased region" description="Basic residues" evidence="2">
    <location>
        <begin position="414"/>
        <end position="423"/>
    </location>
</feature>
<name>A0ABP1FPW2_9CHLO</name>
<protein>
    <submittedName>
        <fullName evidence="3">G4260 protein</fullName>
    </submittedName>
</protein>
<evidence type="ECO:0000313" key="4">
    <source>
        <dbReference type="Proteomes" id="UP001497392"/>
    </source>
</evidence>
<dbReference type="InterPro" id="IPR011990">
    <property type="entry name" value="TPR-like_helical_dom_sf"/>
</dbReference>
<organism evidence="3 4">
    <name type="scientific">Coccomyxa viridis</name>
    <dbReference type="NCBI Taxonomy" id="1274662"/>
    <lineage>
        <taxon>Eukaryota</taxon>
        <taxon>Viridiplantae</taxon>
        <taxon>Chlorophyta</taxon>
        <taxon>core chlorophytes</taxon>
        <taxon>Trebouxiophyceae</taxon>
        <taxon>Trebouxiophyceae incertae sedis</taxon>
        <taxon>Coccomyxaceae</taxon>
        <taxon>Coccomyxa</taxon>
    </lineage>
</organism>
<dbReference type="InterPro" id="IPR051966">
    <property type="entry name" value="RPAP3"/>
</dbReference>
<feature type="region of interest" description="Disordered" evidence="2">
    <location>
        <begin position="374"/>
        <end position="631"/>
    </location>
</feature>
<evidence type="ECO:0000256" key="2">
    <source>
        <dbReference type="SAM" id="MobiDB-lite"/>
    </source>
</evidence>
<sequence length="1356" mass="146327">MQFQKPVPQPQHRRGPGVIESLQLQFSSWDVQRAWLAARRTGHDGHFAEAQEKMLAVHMMEQWNIRIVTDLAELCLPLKQYDEADAWATLALGLDYRTPLAYHWRARARRQYGFLAGAKSDWENALRYFHRALPASAKRKPGIEEELRKVTEELAGASPEQQQQAEQRSHIHDAQVAEKIQQARAAYDDYRDGKLRAAEAMVAAAQGKASREALPTQEARGRRKETHKAQHNAQSTAAAEQDKGVPKERRVSFAADAMGRTSGTPSAEEQDKGKGKVPPSPMEAVMAQEEKHLQAASRAFGALKAGRSSGGSRAAGMQQDSREALKSILSMYPQFAHDMPAEDVKQMLASCGEIHVGSLEDLEALLLQREVDTGLSQSDAEPKQEQASGSRQEAGAQSASGQSADLPKPAGGSSKKKNRKKGGPKAAQGEQLTGRGIMESPPAPEGPPAAKVPQPPPSLVDPSDDAPAAAAPTAGSPPELERSVSPAEQHSQPDLEVNAPTEVEPEGVLEGPGEAQQAKGVLVDQPKMFVKPDISLEGLHISGRADSEEEVYHDAASEIESPAQSGSQGSRRASLDSSDSAWPQYSSAGTDSGPQAMDEDSEQGFQEAQETPSAPAWPKSDGSENMGSPEMQRKLQAARDAIQGHDFNAALKLCKEAQRLDPMSLAPLPLTAEANLRGGRPSMCVATYKHIAGRCNELTSADRTEYFSRGARAVEQLLSNENMDHVTFAKRLITFVRELMLEGRPEQDAKVVYLESYQRLREKGVVTNLQQYSPSEISNKGDLHLFMEINALLKLDPGIVQAMALMAEPSIAAYRRLMSGAAKENGNRYCKQERLREALDRYSLAFTLDRSNIYALCNRARIHLLLNNPKAAIRDTTAVIETIQGKAAPSDKQCMDVLYKAIFRRGSAHHDLARAERQPPPIEALEDLKGLDSKQPEVIALMSAYHGLILQFGGAEEYAALAGLFPSKTSAAPPSKADLAAMGEDFEGLSREEMLRRIEHPRPSPTSGPLCNALALTDALLEVDEAPKEAPQGASSAKQSKGAAKTQAAEQPGSSFGFSSDAPARAPKAERAKKRSRAAPEEIECPGPAASGSAAAAASSSAGSGEEPKKDAGGEQQQPSQAQGPMMGAREVSLVQNVAMGLKLEQDLKLAVERAGMAGLRDLQLTREEALVYGSCLSKGYSNYPKRLSIAVIEQQDKAAMRVQELCNEGDFSAAAWLLVGLGQVTGDSERLMEAALCFMQAHRLPDSLTCAAAILTSDPGNLPALKHVTVICERLGRFAELAQACTNILGSHGHLVAVREVRAYASLKSGDMQTYEKDVDFLSKLPGWRPVIVDAANSARPAGRPKGKNRTAARK</sequence>
<feature type="compositionally biased region" description="Basic and acidic residues" evidence="2">
    <location>
        <begin position="543"/>
        <end position="556"/>
    </location>
</feature>
<feature type="compositionally biased region" description="Polar residues" evidence="2">
    <location>
        <begin position="603"/>
        <end position="612"/>
    </location>
</feature>
<feature type="region of interest" description="Disordered" evidence="2">
    <location>
        <begin position="1026"/>
        <end position="1126"/>
    </location>
</feature>
<dbReference type="Proteomes" id="UP001497392">
    <property type="component" value="Unassembled WGS sequence"/>
</dbReference>
<reference evidence="3 4" key="1">
    <citation type="submission" date="2024-06" db="EMBL/GenBank/DDBJ databases">
        <authorList>
            <person name="Kraege A."/>
            <person name="Thomma B."/>
        </authorList>
    </citation>
    <scope>NUCLEOTIDE SEQUENCE [LARGE SCALE GENOMIC DNA]</scope>
</reference>
<keyword evidence="1" id="KW-0802">TPR repeat</keyword>
<feature type="compositionally biased region" description="Low complexity" evidence="2">
    <location>
        <begin position="1089"/>
        <end position="1105"/>
    </location>
</feature>
<feature type="compositionally biased region" description="Polar residues" evidence="2">
    <location>
        <begin position="583"/>
        <end position="593"/>
    </location>
</feature>
<dbReference type="Gene3D" id="1.25.40.10">
    <property type="entry name" value="Tetratricopeptide repeat domain"/>
    <property type="match status" value="2"/>
</dbReference>
<gene>
    <name evidence="3" type="primary">g4260</name>
    <name evidence="3" type="ORF">VP750_LOCUS3637</name>
</gene>
<dbReference type="PANTHER" id="PTHR46423:SF1">
    <property type="entry name" value="RNA POLYMERASE II-ASSOCIATED PROTEIN 3"/>
    <property type="match status" value="1"/>
</dbReference>
<accession>A0ABP1FPW2</accession>
<keyword evidence="4" id="KW-1185">Reference proteome</keyword>
<evidence type="ECO:0000313" key="3">
    <source>
        <dbReference type="EMBL" id="CAL5221978.1"/>
    </source>
</evidence>
<dbReference type="SMART" id="SM00028">
    <property type="entry name" value="TPR"/>
    <property type="match status" value="5"/>
</dbReference>
<feature type="compositionally biased region" description="Low complexity" evidence="2">
    <location>
        <begin position="386"/>
        <end position="404"/>
    </location>
</feature>
<dbReference type="EMBL" id="CAXHTA020000006">
    <property type="protein sequence ID" value="CAL5221978.1"/>
    <property type="molecule type" value="Genomic_DNA"/>
</dbReference>
<feature type="compositionally biased region" description="Low complexity" evidence="2">
    <location>
        <begin position="1032"/>
        <end position="1049"/>
    </location>
</feature>
<feature type="compositionally biased region" description="Low complexity" evidence="2">
    <location>
        <begin position="570"/>
        <end position="581"/>
    </location>
</feature>
<feature type="region of interest" description="Disordered" evidence="2">
    <location>
        <begin position="206"/>
        <end position="281"/>
    </location>
</feature>
<comment type="caution">
    <text evidence="3">The sequence shown here is derived from an EMBL/GenBank/DDBJ whole genome shotgun (WGS) entry which is preliminary data.</text>
</comment>
<dbReference type="InterPro" id="IPR019734">
    <property type="entry name" value="TPR_rpt"/>
</dbReference>
<proteinExistence type="predicted"/>
<feature type="compositionally biased region" description="Low complexity" evidence="2">
    <location>
        <begin position="465"/>
        <end position="478"/>
    </location>
</feature>
<evidence type="ECO:0000256" key="1">
    <source>
        <dbReference type="ARBA" id="ARBA00022803"/>
    </source>
</evidence>
<dbReference type="SUPFAM" id="SSF48452">
    <property type="entry name" value="TPR-like"/>
    <property type="match status" value="1"/>
</dbReference>
<dbReference type="PANTHER" id="PTHR46423">
    <property type="entry name" value="RNA POLYMERASE II-ASSOCIATED PROTEIN 3"/>
    <property type="match status" value="1"/>
</dbReference>
<feature type="compositionally biased region" description="Basic and acidic residues" evidence="2">
    <location>
        <begin position="240"/>
        <end position="251"/>
    </location>
</feature>
<feature type="compositionally biased region" description="Basic residues" evidence="2">
    <location>
        <begin position="221"/>
        <end position="230"/>
    </location>
</feature>